<organism evidence="1">
    <name type="scientific">bioreactor metagenome</name>
    <dbReference type="NCBI Taxonomy" id="1076179"/>
    <lineage>
        <taxon>unclassified sequences</taxon>
        <taxon>metagenomes</taxon>
        <taxon>ecological metagenomes</taxon>
    </lineage>
</organism>
<dbReference type="AlphaFoldDB" id="A0A645E340"/>
<dbReference type="EMBL" id="VSSQ01042605">
    <property type="protein sequence ID" value="MPM96214.1"/>
    <property type="molecule type" value="Genomic_DNA"/>
</dbReference>
<accession>A0A645E340</accession>
<comment type="caution">
    <text evidence="1">The sequence shown here is derived from an EMBL/GenBank/DDBJ whole genome shotgun (WGS) entry which is preliminary data.</text>
</comment>
<proteinExistence type="predicted"/>
<reference evidence="1" key="1">
    <citation type="submission" date="2019-08" db="EMBL/GenBank/DDBJ databases">
        <authorList>
            <person name="Kucharzyk K."/>
            <person name="Murdoch R.W."/>
            <person name="Higgins S."/>
            <person name="Loffler F."/>
        </authorList>
    </citation>
    <scope>NUCLEOTIDE SEQUENCE</scope>
</reference>
<name>A0A645E340_9ZZZZ</name>
<sequence>MDVLSAVERVDHPLVSADVREQPKFNLRVIRVDQQVSLGSNERLADFASQRRAHGDILHVWFGTRNAPRRGDALVKLRSDAVVLVADNIEQPVDKRAFKLREKAIF</sequence>
<evidence type="ECO:0000313" key="1">
    <source>
        <dbReference type="EMBL" id="MPM96214.1"/>
    </source>
</evidence>
<protein>
    <submittedName>
        <fullName evidence="1">Uncharacterized protein</fullName>
    </submittedName>
</protein>
<gene>
    <name evidence="1" type="ORF">SDC9_143372</name>
</gene>